<comment type="similarity">
    <text evidence="1">Belongs to the AHA1 family.</text>
</comment>
<reference evidence="3" key="1">
    <citation type="submission" date="2021-01" db="EMBL/GenBank/DDBJ databases">
        <title>Marivirga aurantiaca sp. nov., isolated from intertidal surface sediments.</title>
        <authorList>
            <person name="Zhang M."/>
        </authorList>
    </citation>
    <scope>NUCLEOTIDE SEQUENCE</scope>
    <source>
        <strain evidence="3">S37H4</strain>
    </source>
</reference>
<dbReference type="SUPFAM" id="SSF55961">
    <property type="entry name" value="Bet v1-like"/>
    <property type="match status" value="1"/>
</dbReference>
<evidence type="ECO:0000313" key="4">
    <source>
        <dbReference type="Proteomes" id="UP000611723"/>
    </source>
</evidence>
<dbReference type="Gene3D" id="3.30.530.20">
    <property type="match status" value="1"/>
</dbReference>
<feature type="domain" description="Activator of Hsp90 ATPase homologue 1/2-like C-terminal" evidence="2">
    <location>
        <begin position="41"/>
        <end position="147"/>
    </location>
</feature>
<dbReference type="InterPro" id="IPR023393">
    <property type="entry name" value="START-like_dom_sf"/>
</dbReference>
<evidence type="ECO:0000313" key="3">
    <source>
        <dbReference type="EMBL" id="MBK6266725.1"/>
    </source>
</evidence>
<evidence type="ECO:0000256" key="1">
    <source>
        <dbReference type="ARBA" id="ARBA00006817"/>
    </source>
</evidence>
<evidence type="ECO:0000259" key="2">
    <source>
        <dbReference type="Pfam" id="PF08327"/>
    </source>
</evidence>
<protein>
    <submittedName>
        <fullName evidence="3">SRPBCC domain-containing protein</fullName>
    </submittedName>
</protein>
<dbReference type="RefSeq" id="WP_201432412.1">
    <property type="nucleotide sequence ID" value="NZ_JAEQBW010000010.1"/>
</dbReference>
<dbReference type="Pfam" id="PF08327">
    <property type="entry name" value="AHSA1"/>
    <property type="match status" value="1"/>
</dbReference>
<comment type="caution">
    <text evidence="3">The sequence shown here is derived from an EMBL/GenBank/DDBJ whole genome shotgun (WGS) entry which is preliminary data.</text>
</comment>
<accession>A0A935CAQ2</accession>
<organism evidence="3 4">
    <name type="scientific">Marivirga aurantiaca</name>
    <dbReference type="NCBI Taxonomy" id="2802615"/>
    <lineage>
        <taxon>Bacteria</taxon>
        <taxon>Pseudomonadati</taxon>
        <taxon>Bacteroidota</taxon>
        <taxon>Cytophagia</taxon>
        <taxon>Cytophagales</taxon>
        <taxon>Marivirgaceae</taxon>
        <taxon>Marivirga</taxon>
    </lineage>
</organism>
<keyword evidence="4" id="KW-1185">Reference proteome</keyword>
<gene>
    <name evidence="3" type="ORF">JKA74_16890</name>
</gene>
<dbReference type="EMBL" id="JAEQBW010000010">
    <property type="protein sequence ID" value="MBK6266725.1"/>
    <property type="molecule type" value="Genomic_DNA"/>
</dbReference>
<proteinExistence type="inferred from homology"/>
<sequence>MDGISKKLTVEINAKKAFRKFVHEFNQWWPKEYTWSQDFLREIKIDPKIDGLCTEIGPYGFRIDWGRVTNLTENESIEFKWQISPKREPIPNPDAASDIKINFTQQNGSATSIEFEHYNFRNHADGGKEYQEMMDSEYGWDYILGQFINYCKE</sequence>
<name>A0A935CAQ2_9BACT</name>
<dbReference type="InterPro" id="IPR013538">
    <property type="entry name" value="ASHA1/2-like_C"/>
</dbReference>
<dbReference type="Proteomes" id="UP000611723">
    <property type="component" value="Unassembled WGS sequence"/>
</dbReference>
<dbReference type="AlphaFoldDB" id="A0A935CAQ2"/>